<accession>A0A7S3ZMF4</accession>
<evidence type="ECO:0000256" key="4">
    <source>
        <dbReference type="SAM" id="Phobius"/>
    </source>
</evidence>
<keyword evidence="4" id="KW-0812">Transmembrane</keyword>
<name>A0A7S3ZMF4_9STRA</name>
<dbReference type="InterPro" id="IPR002110">
    <property type="entry name" value="Ankyrin_rpt"/>
</dbReference>
<keyword evidence="4" id="KW-0472">Membrane</keyword>
<evidence type="ECO:0000256" key="2">
    <source>
        <dbReference type="ARBA" id="ARBA00023043"/>
    </source>
</evidence>
<dbReference type="InterPro" id="IPR036770">
    <property type="entry name" value="Ankyrin_rpt-contain_sf"/>
</dbReference>
<keyword evidence="1" id="KW-0677">Repeat</keyword>
<proteinExistence type="predicted"/>
<dbReference type="Pfam" id="PF12796">
    <property type="entry name" value="Ank_2"/>
    <property type="match status" value="1"/>
</dbReference>
<dbReference type="AlphaFoldDB" id="A0A7S3ZMF4"/>
<keyword evidence="2 3" id="KW-0040">ANK repeat</keyword>
<dbReference type="PANTHER" id="PTHR24189">
    <property type="entry name" value="MYOTROPHIN"/>
    <property type="match status" value="1"/>
</dbReference>
<organism evidence="5">
    <name type="scientific">Pelagomonas calceolata</name>
    <dbReference type="NCBI Taxonomy" id="35677"/>
    <lineage>
        <taxon>Eukaryota</taxon>
        <taxon>Sar</taxon>
        <taxon>Stramenopiles</taxon>
        <taxon>Ochrophyta</taxon>
        <taxon>Pelagophyceae</taxon>
        <taxon>Pelagomonadales</taxon>
        <taxon>Pelagomonadaceae</taxon>
        <taxon>Pelagomonas</taxon>
    </lineage>
</organism>
<reference evidence="5" key="1">
    <citation type="submission" date="2021-01" db="EMBL/GenBank/DDBJ databases">
        <authorList>
            <person name="Corre E."/>
            <person name="Pelletier E."/>
            <person name="Niang G."/>
            <person name="Scheremetjew M."/>
            <person name="Finn R."/>
            <person name="Kale V."/>
            <person name="Holt S."/>
            <person name="Cochrane G."/>
            <person name="Meng A."/>
            <person name="Brown T."/>
            <person name="Cohen L."/>
        </authorList>
    </citation>
    <scope>NUCLEOTIDE SEQUENCE</scope>
    <source>
        <strain evidence="5">CCMP1756</strain>
    </source>
</reference>
<dbReference type="SMART" id="SM00248">
    <property type="entry name" value="ANK"/>
    <property type="match status" value="3"/>
</dbReference>
<dbReference type="Gene3D" id="1.25.40.20">
    <property type="entry name" value="Ankyrin repeat-containing domain"/>
    <property type="match status" value="1"/>
</dbReference>
<sequence length="322" mass="35371">MEDTDSTQQEQQVLVATMELPGPVGKSAERGDLQAVEAWLEGPSSGIDAMDSYRWTLLHHACLANPITADSVAVAEYLLSRGASVNIGDSSVLHCAVARPSTSHATDMIGLLLRAGADVDARDDDSMSPIAWAMDEIMSNRSESDLTRALECVVQLLRHGASLADGHFGLKNNEHVHSEPRSLEDFLAFRTEFEGLTTNRHWIDCQAIVTGVKTAGSWRAFRDDKTNPWRAYERVPRKAVLRLRSLVARKRAKTTNPLFNALFASPNEIVWHVLAFSFGISVGSAGAGGYYDSRPRTPTLNVEDFDNDALSIEDEGEFVIEE</sequence>
<dbReference type="PROSITE" id="PS50088">
    <property type="entry name" value="ANK_REPEAT"/>
    <property type="match status" value="2"/>
</dbReference>
<keyword evidence="4" id="KW-1133">Transmembrane helix</keyword>
<dbReference type="InterPro" id="IPR050745">
    <property type="entry name" value="Multifunctional_regulatory"/>
</dbReference>
<dbReference type="SUPFAM" id="SSF48403">
    <property type="entry name" value="Ankyrin repeat"/>
    <property type="match status" value="1"/>
</dbReference>
<feature type="transmembrane region" description="Helical" evidence="4">
    <location>
        <begin position="269"/>
        <end position="291"/>
    </location>
</feature>
<dbReference type="EMBL" id="HBIW01003756">
    <property type="protein sequence ID" value="CAE0687666.1"/>
    <property type="molecule type" value="Transcribed_RNA"/>
</dbReference>
<evidence type="ECO:0000313" key="5">
    <source>
        <dbReference type="EMBL" id="CAE0687666.1"/>
    </source>
</evidence>
<evidence type="ECO:0000256" key="3">
    <source>
        <dbReference type="PROSITE-ProRule" id="PRU00023"/>
    </source>
</evidence>
<evidence type="ECO:0000256" key="1">
    <source>
        <dbReference type="ARBA" id="ARBA00022737"/>
    </source>
</evidence>
<feature type="repeat" description="ANK" evidence="3">
    <location>
        <begin position="53"/>
        <end position="90"/>
    </location>
</feature>
<gene>
    <name evidence="5" type="ORF">PCAL00307_LOCUS3100</name>
</gene>
<dbReference type="PANTHER" id="PTHR24189:SF72">
    <property type="entry name" value="ANKYRIN REPEAT-CONTAINING DOMAIN-CONTAINING PROTEIN"/>
    <property type="match status" value="1"/>
</dbReference>
<feature type="repeat" description="ANK" evidence="3">
    <location>
        <begin position="88"/>
        <end position="124"/>
    </location>
</feature>
<protein>
    <submittedName>
        <fullName evidence="5">Uncharacterized protein</fullName>
    </submittedName>
</protein>